<dbReference type="InterPro" id="IPR003462">
    <property type="entry name" value="ODC_Mu_crystall"/>
</dbReference>
<evidence type="ECO:0000256" key="1">
    <source>
        <dbReference type="ARBA" id="ARBA00008903"/>
    </source>
</evidence>
<dbReference type="Gene3D" id="3.30.1780.10">
    <property type="entry name" value="ornithine cyclodeaminase, domain 1"/>
    <property type="match status" value="1"/>
</dbReference>
<dbReference type="InterPro" id="IPR036291">
    <property type="entry name" value="NAD(P)-bd_dom_sf"/>
</dbReference>
<gene>
    <name evidence="3" type="ORF">VTJ83DRAFT_5462</name>
</gene>
<protein>
    <recommendedName>
        <fullName evidence="5">Ornithine cyclodeaminase</fullName>
    </recommendedName>
</protein>
<feature type="compositionally biased region" description="Pro residues" evidence="2">
    <location>
        <begin position="83"/>
        <end position="92"/>
    </location>
</feature>
<dbReference type="EMBL" id="JAZGUE010000005">
    <property type="protein sequence ID" value="KAL2266110.1"/>
    <property type="molecule type" value="Genomic_DNA"/>
</dbReference>
<evidence type="ECO:0008006" key="5">
    <source>
        <dbReference type="Google" id="ProtNLM"/>
    </source>
</evidence>
<sequence length="407" mass="42566">MTLTVLNDDQIRSLVDNLTKDELSQFGASLAAALHEYSAGPTSSVQQPERTSIHNAAIGATTLFMPSSSSMGNSVKVITLTSPAPPPPPAPTSAPATTTAAAATPATIPPTGATLLLTPTGAPRGLLHARTLTAFRTALASLSVLLRRARPPGPRGFVMVVFGCGEQAYWHARLALLALDPGAASRVVFAGRSAAAEEAMAARFEALRRAGKAAEEGWEGCWVGGLGNGEGEDNKKEDRESRLDALLREADVVVCCTPSTVPLWPAGVWDRGSDAEGQGRSNKGRLVVAIGSYTPSMKEIPQEWVRRVMDEGLVIVDTVAGALTEAGELIEAGVTREQLVELGTLLGPRGEAGLQVKGRQVPDVGQCLAQGNVIYKSVGVGLMDLAVGMHLVKHAETKAVGTVLRDF</sequence>
<dbReference type="GeneID" id="98126709"/>
<evidence type="ECO:0000313" key="3">
    <source>
        <dbReference type="EMBL" id="KAL2266110.1"/>
    </source>
</evidence>
<name>A0ABR4D6W9_9PEZI</name>
<dbReference type="RefSeq" id="XP_070864837.1">
    <property type="nucleotide sequence ID" value="XM_071012065.1"/>
</dbReference>
<organism evidence="3 4">
    <name type="scientific">Remersonia thermophila</name>
    <dbReference type="NCBI Taxonomy" id="72144"/>
    <lineage>
        <taxon>Eukaryota</taxon>
        <taxon>Fungi</taxon>
        <taxon>Dikarya</taxon>
        <taxon>Ascomycota</taxon>
        <taxon>Pezizomycotina</taxon>
        <taxon>Sordariomycetes</taxon>
        <taxon>Sordariomycetidae</taxon>
        <taxon>Sordariales</taxon>
        <taxon>Sordariales incertae sedis</taxon>
        <taxon>Remersonia</taxon>
    </lineage>
</organism>
<dbReference type="InterPro" id="IPR023401">
    <property type="entry name" value="ODC_N"/>
</dbReference>
<proteinExistence type="inferred from homology"/>
<evidence type="ECO:0000313" key="4">
    <source>
        <dbReference type="Proteomes" id="UP001600064"/>
    </source>
</evidence>
<evidence type="ECO:0000256" key="2">
    <source>
        <dbReference type="SAM" id="MobiDB-lite"/>
    </source>
</evidence>
<dbReference type="Gene3D" id="3.40.50.720">
    <property type="entry name" value="NAD(P)-binding Rossmann-like Domain"/>
    <property type="match status" value="1"/>
</dbReference>
<dbReference type="Proteomes" id="UP001600064">
    <property type="component" value="Unassembled WGS sequence"/>
</dbReference>
<reference evidence="3 4" key="1">
    <citation type="journal article" date="2024" name="Commun. Biol.">
        <title>Comparative genomic analysis of thermophilic fungi reveals convergent evolutionary adaptations and gene losses.</title>
        <authorList>
            <person name="Steindorff A.S."/>
            <person name="Aguilar-Pontes M.V."/>
            <person name="Robinson A.J."/>
            <person name="Andreopoulos B."/>
            <person name="LaButti K."/>
            <person name="Kuo A."/>
            <person name="Mondo S."/>
            <person name="Riley R."/>
            <person name="Otillar R."/>
            <person name="Haridas S."/>
            <person name="Lipzen A."/>
            <person name="Grimwood J."/>
            <person name="Schmutz J."/>
            <person name="Clum A."/>
            <person name="Reid I.D."/>
            <person name="Moisan M.C."/>
            <person name="Butler G."/>
            <person name="Nguyen T.T.M."/>
            <person name="Dewar K."/>
            <person name="Conant G."/>
            <person name="Drula E."/>
            <person name="Henrissat B."/>
            <person name="Hansel C."/>
            <person name="Singer S."/>
            <person name="Hutchinson M.I."/>
            <person name="de Vries R.P."/>
            <person name="Natvig D.O."/>
            <person name="Powell A.J."/>
            <person name="Tsang A."/>
            <person name="Grigoriev I.V."/>
        </authorList>
    </citation>
    <scope>NUCLEOTIDE SEQUENCE [LARGE SCALE GENOMIC DNA]</scope>
    <source>
        <strain evidence="3 4">ATCC 22073</strain>
    </source>
</reference>
<feature type="compositionally biased region" description="Low complexity" evidence="2">
    <location>
        <begin position="93"/>
        <end position="102"/>
    </location>
</feature>
<keyword evidence="4" id="KW-1185">Reference proteome</keyword>
<dbReference type="PANTHER" id="PTHR13812">
    <property type="entry name" value="KETIMINE REDUCTASE MU-CRYSTALLIN"/>
    <property type="match status" value="1"/>
</dbReference>
<dbReference type="SUPFAM" id="SSF51735">
    <property type="entry name" value="NAD(P)-binding Rossmann-fold domains"/>
    <property type="match status" value="1"/>
</dbReference>
<comment type="similarity">
    <text evidence="1">Belongs to the ornithine cyclodeaminase/mu-crystallin family.</text>
</comment>
<accession>A0ABR4D6W9</accession>
<comment type="caution">
    <text evidence="3">The sequence shown here is derived from an EMBL/GenBank/DDBJ whole genome shotgun (WGS) entry which is preliminary data.</text>
</comment>
<dbReference type="PANTHER" id="PTHR13812:SF19">
    <property type="entry name" value="KETIMINE REDUCTASE MU-CRYSTALLIN"/>
    <property type="match status" value="1"/>
</dbReference>
<feature type="region of interest" description="Disordered" evidence="2">
    <location>
        <begin position="81"/>
        <end position="102"/>
    </location>
</feature>